<protein>
    <submittedName>
        <fullName evidence="2">Unannotated protein</fullName>
    </submittedName>
</protein>
<evidence type="ECO:0000313" key="4">
    <source>
        <dbReference type="EMBL" id="CAB4900786.1"/>
    </source>
</evidence>
<dbReference type="AlphaFoldDB" id="A0A6J6SLB4"/>
<dbReference type="EMBL" id="CAEZYR010000020">
    <property type="protein sequence ID" value="CAB4735533.1"/>
    <property type="molecule type" value="Genomic_DNA"/>
</dbReference>
<feature type="region of interest" description="Disordered" evidence="1">
    <location>
        <begin position="105"/>
        <end position="144"/>
    </location>
</feature>
<accession>A0A6J6SLB4</accession>
<name>A0A6J6SLB4_9ZZZZ</name>
<gene>
    <name evidence="2" type="ORF">UFOPK2754_00796</name>
    <name evidence="3" type="ORF">UFOPK3139_00650</name>
    <name evidence="4" type="ORF">UFOPK3543_00849</name>
</gene>
<feature type="compositionally biased region" description="Polar residues" evidence="1">
    <location>
        <begin position="122"/>
        <end position="135"/>
    </location>
</feature>
<dbReference type="PROSITE" id="PS51257">
    <property type="entry name" value="PROKAR_LIPOPROTEIN"/>
    <property type="match status" value="1"/>
</dbReference>
<reference evidence="2" key="1">
    <citation type="submission" date="2020-05" db="EMBL/GenBank/DDBJ databases">
        <authorList>
            <person name="Chiriac C."/>
            <person name="Salcher M."/>
            <person name="Ghai R."/>
            <person name="Kavagutti S V."/>
        </authorList>
    </citation>
    <scope>NUCLEOTIDE SEQUENCE</scope>
</reference>
<dbReference type="EMBL" id="CAFBMH010000021">
    <property type="protein sequence ID" value="CAB4900786.1"/>
    <property type="molecule type" value="Genomic_DNA"/>
</dbReference>
<evidence type="ECO:0000313" key="2">
    <source>
        <dbReference type="EMBL" id="CAB4735533.1"/>
    </source>
</evidence>
<evidence type="ECO:0000256" key="1">
    <source>
        <dbReference type="SAM" id="MobiDB-lite"/>
    </source>
</evidence>
<evidence type="ECO:0000313" key="3">
    <source>
        <dbReference type="EMBL" id="CAB4820124.1"/>
    </source>
</evidence>
<dbReference type="InterPro" id="IPR019198">
    <property type="entry name" value="Beta_propeller_containing"/>
</dbReference>
<proteinExistence type="predicted"/>
<dbReference type="Pfam" id="PF09826">
    <property type="entry name" value="Beta_propel"/>
    <property type="match status" value="1"/>
</dbReference>
<dbReference type="EMBL" id="CAFABA010000017">
    <property type="protein sequence ID" value="CAB4820124.1"/>
    <property type="molecule type" value="Genomic_DNA"/>
</dbReference>
<sequence>MRKTIAVAAALSITLGACSSHSSPKPEASPDVSARIDRIRSQGVNGTTVFASFLKPVGDCDALLAHIHAEAAARVGPYGLPGYGNRFGGDATFAATGTRAAASTGATSTAAAPAGREGNADGGSSTPFSGTNNQEDGVDEPDIVKTDGRRIVTLTRNRLNVVEVNGGTSGTVRTVAVGDDTFTPSEVLILGDRALIFGTGYDPNSGGGGISPMPAGRVGSVGMPYYGGNAATVTEVNLSGTGTPQVGSTLRVDGAYLTGRMVDSAVRMVVRSEPRDLEFVTPQNKSGEDRARKSNEAVVLDSTIDDWLPSYTLLDAKGTKVASGLLTDCARVDAPTEFAGFGSLSVLTFDASKPLTDGDAVTILAGGQTVYASDANLYVATETWIDPEQQSTTTRLADWERNFSTSVHQFSIDGTKPATYLASGTVPGHLLNQFSLSEYDGVLRVASTKGTPWNTQEKSESVITTLKRSGVALAQVGRVGDMGRGERIYSVRFAGDVAYLVTFRQTDPFYTVDLRDPAAPKVLGELKITGYSGYLHPIGDHLVIGVGQEASTQGRVQGAKVSLFDVSDLAQPKELAKWTSSSFGQTGVEWDHHAFLYWPDTKTLVLPLMEYDRGVVTNQSFYGAIVLRVDRSRITEVGRVSHGTEAPANLGQTDCRKLTAEEISKSSEANYLGGGQVALLCARDQVGGAIGYECYRMPNAQFNANSSTLTVPKDGRIEFCTPTWNQPNPIQRSLVIGNTLWTLSQQRLQANTLATLARTARVDL</sequence>
<feature type="compositionally biased region" description="Low complexity" evidence="1">
    <location>
        <begin position="105"/>
        <end position="115"/>
    </location>
</feature>
<organism evidence="2">
    <name type="scientific">freshwater metagenome</name>
    <dbReference type="NCBI Taxonomy" id="449393"/>
    <lineage>
        <taxon>unclassified sequences</taxon>
        <taxon>metagenomes</taxon>
        <taxon>ecological metagenomes</taxon>
    </lineage>
</organism>